<dbReference type="InterPro" id="IPR036907">
    <property type="entry name" value="5'-Nucleotdase_C_sf"/>
</dbReference>
<dbReference type="InterPro" id="IPR008334">
    <property type="entry name" value="5'-Nucleotdase_C"/>
</dbReference>
<dbReference type="SUPFAM" id="SSF55816">
    <property type="entry name" value="5'-nucleotidase (syn. UDP-sugar hydrolase), C-terminal domain"/>
    <property type="match status" value="1"/>
</dbReference>
<organism evidence="3 4">
    <name type="scientific">Aspergillus terreus</name>
    <dbReference type="NCBI Taxonomy" id="33178"/>
    <lineage>
        <taxon>Eukaryota</taxon>
        <taxon>Fungi</taxon>
        <taxon>Dikarya</taxon>
        <taxon>Ascomycota</taxon>
        <taxon>Pezizomycotina</taxon>
        <taxon>Eurotiomycetes</taxon>
        <taxon>Eurotiomycetidae</taxon>
        <taxon>Eurotiales</taxon>
        <taxon>Aspergillaceae</taxon>
        <taxon>Aspergillus</taxon>
        <taxon>Aspergillus subgen. Circumdati</taxon>
    </lineage>
</organism>
<dbReference type="PANTHER" id="PTHR11575:SF41">
    <property type="entry name" value="PUTATIVE (AFU_ORTHOLOGUE AFUA_1G01160)-RELATED"/>
    <property type="match status" value="1"/>
</dbReference>
<evidence type="ECO:0000313" key="4">
    <source>
        <dbReference type="Proteomes" id="UP000452235"/>
    </source>
</evidence>
<dbReference type="Pfam" id="PF02872">
    <property type="entry name" value="5_nucleotid_C"/>
    <property type="match status" value="1"/>
</dbReference>
<dbReference type="OrthoDB" id="10252235at2759"/>
<keyword evidence="4" id="KW-1185">Reference proteome</keyword>
<evidence type="ECO:0000256" key="1">
    <source>
        <dbReference type="ARBA" id="ARBA00006654"/>
    </source>
</evidence>
<dbReference type="SUPFAM" id="SSF56300">
    <property type="entry name" value="Metallo-dependent phosphatases"/>
    <property type="match status" value="1"/>
</dbReference>
<gene>
    <name evidence="3" type="ORF">ATEIFO6365_0001061900</name>
</gene>
<dbReference type="Gene3D" id="3.60.21.10">
    <property type="match status" value="1"/>
</dbReference>
<dbReference type="AlphaFoldDB" id="A0A5M3YR87"/>
<comment type="caution">
    <text evidence="3">The sequence shown here is derived from an EMBL/GenBank/DDBJ whole genome shotgun (WGS) entry which is preliminary data.</text>
</comment>
<name>A0A5M3YR87_ASPTE</name>
<protein>
    <submittedName>
        <fullName evidence="3">2,3-cyclic-nucleotide 2-phosphodiesterase</fullName>
    </submittedName>
</protein>
<dbReference type="VEuPathDB" id="FungiDB:ATEG_01415"/>
<dbReference type="EMBL" id="BLJY01000001">
    <property type="protein sequence ID" value="GFF12396.1"/>
    <property type="molecule type" value="Genomic_DNA"/>
</dbReference>
<comment type="similarity">
    <text evidence="1">Belongs to the 5'-nucleotidase family.</text>
</comment>
<proteinExistence type="inferred from homology"/>
<reference evidence="3 4" key="1">
    <citation type="submission" date="2020-01" db="EMBL/GenBank/DDBJ databases">
        <title>Aspergillus terreus IFO 6365 whole genome shotgun sequence.</title>
        <authorList>
            <person name="Kanamasa S."/>
            <person name="Takahashi H."/>
        </authorList>
    </citation>
    <scope>NUCLEOTIDE SEQUENCE [LARGE SCALE GENOMIC DNA]</scope>
    <source>
        <strain evidence="3 4">IFO 6365</strain>
    </source>
</reference>
<feature type="domain" description="5'-Nucleotidase C-terminal" evidence="2">
    <location>
        <begin position="225"/>
        <end position="275"/>
    </location>
</feature>
<dbReference type="Gene3D" id="3.90.780.10">
    <property type="entry name" value="5'-Nucleotidase, C-terminal domain"/>
    <property type="match status" value="1"/>
</dbReference>
<evidence type="ECO:0000313" key="3">
    <source>
        <dbReference type="EMBL" id="GFF12396.1"/>
    </source>
</evidence>
<sequence length="286" mass="31420">MFRTPYNSDRQPQLLGSAKLYSIQVVDSIRIGFFGLAGTDWPSNCECLPPSHIADPVEVAQSVARFLRNDKGCDVVIALTHMRLKEDLKVARATAMGDAKVDLLLGGHDHEVVRRFDADTEADSKVIQQRRKNADLVHDGEVRDVEGKIRIIKSGTDWKGLSLIRLCVERDPAGTAFLSTVKLKQYTDVKLHQAACMTSDSAEMSQMLSSIHDRVGSLVQRPMLHTDVPLDGRNSPLRSQETNLGNMLADAVRAFYNTDIAFFNSGSVRCDSIIGPTVSSGVPILA</sequence>
<dbReference type="PANTHER" id="PTHR11575">
    <property type="entry name" value="5'-NUCLEOTIDASE-RELATED"/>
    <property type="match status" value="1"/>
</dbReference>
<dbReference type="InterPro" id="IPR006179">
    <property type="entry name" value="5_nucleotidase/apyrase"/>
</dbReference>
<dbReference type="GO" id="GO:0009166">
    <property type="term" value="P:nucleotide catabolic process"/>
    <property type="evidence" value="ECO:0007669"/>
    <property type="project" value="InterPro"/>
</dbReference>
<evidence type="ECO:0000259" key="2">
    <source>
        <dbReference type="Pfam" id="PF02872"/>
    </source>
</evidence>
<dbReference type="Proteomes" id="UP000452235">
    <property type="component" value="Unassembled WGS sequence"/>
</dbReference>
<accession>A0A5M3YR87</accession>
<dbReference type="InterPro" id="IPR029052">
    <property type="entry name" value="Metallo-depent_PP-like"/>
</dbReference>
<dbReference type="GO" id="GO:0016787">
    <property type="term" value="F:hydrolase activity"/>
    <property type="evidence" value="ECO:0007669"/>
    <property type="project" value="InterPro"/>
</dbReference>